<dbReference type="VEuPathDB" id="TriTrypDB:TcCLB.509775.30"/>
<gene>
    <name evidence="2" type="ORF">C3747_31g181</name>
</gene>
<feature type="region of interest" description="Disordered" evidence="1">
    <location>
        <begin position="4480"/>
        <end position="4519"/>
    </location>
</feature>
<protein>
    <submittedName>
        <fullName evidence="2">Uncharacterized protein</fullName>
    </submittedName>
</protein>
<dbReference type="OrthoDB" id="249144at2759"/>
<dbReference type="VEuPathDB" id="TriTrypDB:Tc_MARK_8928"/>
<feature type="region of interest" description="Disordered" evidence="1">
    <location>
        <begin position="327"/>
        <end position="348"/>
    </location>
</feature>
<dbReference type="VEuPathDB" id="TriTrypDB:C4B63_31g86"/>
<feature type="compositionally biased region" description="Acidic residues" evidence="1">
    <location>
        <begin position="4506"/>
        <end position="4515"/>
    </location>
</feature>
<dbReference type="VEuPathDB" id="TriTrypDB:TcCL_NonESM07300"/>
<evidence type="ECO:0000313" key="2">
    <source>
        <dbReference type="EMBL" id="PWV15164.1"/>
    </source>
</evidence>
<dbReference type="VEuPathDB" id="TriTrypDB:Tc_MARK_8926"/>
<accession>A0A2V2X8W5</accession>
<dbReference type="VEuPathDB" id="TriTrypDB:TCDM_04325"/>
<feature type="compositionally biased region" description="Acidic residues" evidence="1">
    <location>
        <begin position="4489"/>
        <end position="4498"/>
    </location>
</feature>
<feature type="region of interest" description="Disordered" evidence="1">
    <location>
        <begin position="993"/>
        <end position="1014"/>
    </location>
</feature>
<proteinExistence type="predicted"/>
<dbReference type="VEuPathDB" id="TriTrypDB:ECC02_000786"/>
<dbReference type="EMBL" id="PRFC01000031">
    <property type="protein sequence ID" value="PWV15164.1"/>
    <property type="molecule type" value="Genomic_DNA"/>
</dbReference>
<feature type="region of interest" description="Disordered" evidence="1">
    <location>
        <begin position="609"/>
        <end position="634"/>
    </location>
</feature>
<dbReference type="VEuPathDB" id="TriTrypDB:TCSYLVIO_010551"/>
<dbReference type="VEuPathDB" id="TriTrypDB:C4B63_31g87"/>
<organism evidence="2 3">
    <name type="scientific">Trypanosoma cruzi</name>
    <dbReference type="NCBI Taxonomy" id="5693"/>
    <lineage>
        <taxon>Eukaryota</taxon>
        <taxon>Discoba</taxon>
        <taxon>Euglenozoa</taxon>
        <taxon>Kinetoplastea</taxon>
        <taxon>Metakinetoplastina</taxon>
        <taxon>Trypanosomatida</taxon>
        <taxon>Trypanosomatidae</taxon>
        <taxon>Trypanosoma</taxon>
        <taxon>Schizotrypanum</taxon>
    </lineage>
</organism>
<dbReference type="VEuPathDB" id="TriTrypDB:TcYC6_0065970"/>
<dbReference type="VEuPathDB" id="TriTrypDB:C3747_31g181"/>
<dbReference type="VEuPathDB" id="TriTrypDB:TcG_04031"/>
<feature type="region of interest" description="Disordered" evidence="1">
    <location>
        <begin position="4145"/>
        <end position="4168"/>
    </location>
</feature>
<name>A0A2V2X8W5_TRYCR</name>
<dbReference type="VEuPathDB" id="TriTrypDB:TcBrA4_0113690"/>
<dbReference type="OMA" id="TWIRRVT"/>
<sequence>MADRLRLSLSLYFSKHMDRGDWRSVLRALHGCAETGTLLHSLPHDTIFPFLVANGQWESVLRLSSQLIAVEESHSNNKTKTKKGNKGTAVSLAQEEGLYNTLLRATLAQEAVSSMGSWQAAAAIVQRAARRRVRLETPVIRDVLRTVENWQHELANGSNSSGTLSGKEESPGCSDALLLTRDMLAADLHLRGKSPPIPKSTPACRPPRVLQSDLVQAIHDTVFQGSFTKDRNDPTHWEKLREQMHASFTSSWEDAVYTVLHVCVPRTDSIRKVEEGETVDTVLQATIDYITVRPDAAEKILHWTQQRMFNGAIITLPHSSLLGIEQHDNVVGGGGGDGDSRSDGSDNGTSLAWWRREVEKQPALELPKWEMVKALAMAELEQRERQWAMVEGGLCCWKEESREKRTHTSTLTRLCIAVQLICMRDDALEQKEIPVHWDDMKQKEMECLARKLLLHGSVVMVTATGVDDFPFSLLSDTVQTLMTVYIRLCCVRDHRRRMLLNHTGGSHGGQPQTPKEYVGGTFDKKGNANNNANEIYSLSSKSALASGRDVFWENVLFPYTLAGWQRSPIAASWQELLRRVFCDTSLLKMWFFDDGLSHGRNATIDERLMPSAEKKEENTAGGGGVGHSRGRRRRRFGGSGVMRSSSFFCEEALKQLQELVYFLSRRFPPLDNYRAIFPLHYEKRDEEYQRGSQFRVSDNACMNTDNDVRRIPALFNLLARQEEVDEIGRGLLQACVKDNLSVSDASNVWRTFVFSIAPRHVVPLLRCMMDVASAQTCEGPWRSCRVALVVVMHESDLSSTEEKVNYTARLFHSIEPRTTSWRAALALCVAAASKIGEQLHDGKTDGSLSHILDALLVSAAPPRWREALQVVELMHHVVPNTGEIRGKDDGCMNGALPNRTPLSESERIDLYEFIAPLKQRRHWMSAIELFTTYEARQLSGHDCACFAFAVKHGPLSFARRVLISLRGKEKSREVAQAALVASERHVKQAVRALQKKRQRQRQLHQGEQHDDDGSVEHERAFMLHEANQVARLALAAWPTPISNDEDFALIWKCVKGVCAGNVNAAKLLLRQSALYDTDQARNEADALLQTVRLCSTAQDAASAIAAYKKFRERFIGMVLPEETMLQLLSLCVASVVDAVEDVTTSDGITILCTVLKDTLLMHDVSIRYESKPTGTPRNFMLHACVVLFRLSAPADERAVVGIPKFRCDATPVMQRHAQRLLHVLTKHLVGTDARILRNLPDFIGVLRALPPLCLNAAVSPTSQTLPEASGVNPIAVLNHHVQKLEKKLGPVVPVDCLFWLGILQSEKVTLGTSAFPSSLSCPSVREEGDGEAVQGEVRDVPRWNPETFLMSNDVMNTREATAQLDRIILHAIERAAPHDAEKKLSSSLRCLLLPCIIEALAFLLHHCWHAQPPLTVILAAAAYALHSLDATPEWVLGENAMEIVAAFQTIFFSFHVCHTVAELAVLAHPAHRLSSAVDTVLSRTAYEEVRYVHDFILLVSAWMQRRLHAAESEERRMLDEPHAHFMIRLVGNLAGTCASWPESSLRKESLRQLRLLCEMMERCVNAGKTAPLSSTALLVLRVMSTILRNGPMDNDAVESHFVGATAVSKVHTSSDVNMESPPAGNAALSDLFLAITLLHIVRYGARSSIRLVRAFLPALQLEEGLQTVLSDDEGFVGGLVAMQSARLNATAAVRRAFSMSLSAATRFITRLVEFPPILSVDALTAQWLRSEEQLVEFAVFAALAACRDGEASDENDIVGAMDAVGTLVPHRWDLPYAIAFECPLTATQKTTSMDLTLRSRLAFVLQCCGPWPGGIVLRLLLQASWPAVSGGKNDGILSNYNEILDVMANLSLDRRFRTISIAPLLQREASLPLMQCVVLCHHQASTAACIILGNATPQEQEPQRQQKRRWDVWKAFFTSDGAVQFIAIAYMTGSLSETRSTLQERQQLRQLLADMTSWLSSSLSSSSFFSWPWRSLCLEARQLLLWSRVTLTVPKWASVNEKMHETMTEEKRMIAAAMSLVTSPDIVSSTTFYSVNRERAPTFLSSSADATAGETSFVMCFQCALFNTAWVAEMCAKQFAFKSSFIYSRLCRALRVLPDVCVMRVGENDVDDDVVGMIAAGSLFATPCGFSSLQYVRAAIDMVSDVTKLGSEKSFLLSIACSQSMQDALELLEKRLSQRPYTPLCVQSLLAAWNTLLIRSVEVDKQKGKRMQPMGHSVEAHAESSGKEYNNAKNEETSLHHCLAAAFLALAVTTRIENCEASISMKSPQPAEGEGKLRQRLCGEILAYGAYVGEFLCSSASINPSELRFQQASAEIAARAISLLPKEQTLASDFDAHVKLATELVGQYMRGDGMPWISLWPPLSLEMWRSREYIKCLHEPTPALVPLCQLRHPVAVSWMMHQIVTDASPFGSSTRPLIALFNTLRVYVTTGTALFSPSRVKNLEKGKQPANEGKDDGVMVPVVRGAGAGMVIDQFLCITLQEWQKSGHHDKAEVRDRDVIRHVVDAVFPPVQIGESSSATPLSFLSGYTPLTTDGLQSLLRLVVLRDGFDKRRTASVNHVEKLLQMEQRREMARRIAANDAGLPLTRVHIGLPRGVQDVKAQLLFYLRALAATLAFLNPMAWHNERQASLDVAYTALMDFLHLCSASYDDDVDIMSRQLKVELEGIFGHGVVRVICAATSQQDGIVTLRQLINFFTGNWHHQQTKKKRQEKASDLHRRLRNLLSAHRHGGGVSDVLLLKGDDLLSASPMPLFTQTTSMVQEALWSTAVLPSHELILELLDAAVTTAAADSANPPMEALHAARHGLKLFTTIAPYMVVPTLMLEKVLMLLLVLLRQKFNAAAFSTEVDETKKEEKALCESTFYLVLCRFQYVQLNTPTAVALLCELYAVLATMNATSDTQKDAGDVHAIKTIHYPLPWSSNKATQLPQEEWLLWRCALEANQVSWAPLQTALSSLKDESLRLLQRGCLAFLMQGHRRSHYDPPFLRLGRMLDTLIPHESGVLDESATPGIHGGGGFTVQLLRMMEADSTRAKMSVVPWRRALKFLPDPHEGSKEMVTDIKRFRFYVALMSQLLTAASKKNDSVRQIWQHALSIIVPQLISAKEQKGLDTELMHHGTACALRALHIVQPPHAWSLALHLTLRLPIAAFPSLSWWPSPEAVLFHTLKYLVEVCDVTEIPVKSLVFYMQVVAKRQSAAAAPELLTGRVNRSKVVEAFTDRLQRHPHLRWVDALALLESLCVLEKALVQKNSKEINSGSPRNNSMEENEVQWVFNQAKCKFTTAVIERLYKKQSYESLLRFVEAAQQHYRVSGREVLEWVNHAASVVVAPSRSGGLSEVLLLLNGTLVGKTLDDILREQSAGVLRERVSLMRDLLLNGHYVDAAALVRQTPTLLRTREFYDACARLMKYAHHRTVVLFYDAYIHPEDELESGAKKLEENCSEGNNCALTKLLEEEVYHTEEASLLRHVPNGLLEQGMIAFETAANSTKGISFSARRTGIWIAATWIRRVTALMQSQDSLVATLRWVHRDIVGGHAGKPGDEIQILADAVRDMLHAKVTHDTSQFNNNNNDDDDDGTNTKESLINILQRERELACLFVKIFSGTFSGVASELCEFLLQREQHLMRDSGVERKAVECDNKDMEWWSFLRCTASYNAAIEEGYKYCRTLMDTTVNNGSNGHHPIVEWRDRSLFRIGTESHAWVLALAAYATSRSYVGHTYISGAHIARLVKLITASGFLRVVIPAARNVFFHLNLSNPKSGVASPFLNAMLLLCQSICTMKRHTMHRLQNAAEMDSGEVQAVLGELDEINQFIGDGLALLLQQHQEKRQSTVQDTVLDGRMDLVCSMIRSLTVTPGPSVTPAAALEAWRSLVQQIITALPSAQRCSNVLDACMDTVRDSFEELSLLRKYPTPALTSLENACNGLWCTALGLITADESLRRHLFAHTNTQQLRAMTQLEIFLCCASLVADGGVAAMRSICDVAVRAQTVPLSEDAKALVKMACIHGKGAAWRSEYEAITGFAPTTVQRQRTLSPAEEAMEQVRCLHALEAVEDWAQALRLSQAKREVGVRLQHLHYHRMLHLLGKYNMDNTGAVAFNTAMGDAVMGLYFARLQDGCLPNTYSIEQSLRLFSVPTVSPLLALQYAQALTLLPPLSNRRHRKTESRGDGSHATHASSVSHAPDDMGFAVSILMLRLVTDAALRLPDAVRRHRLTKSEGVEGLQMFAAFIRWVSEFSRVPCCDGDVMEAIALLLCTVPKQLLSELTTTKKNLPHCDAGDVRRLLFSAFVAPCNDGMPVVDAHTSSASMKLYRFVSRVSKHQNNGNDDDDNDGGEIPTPATLCALRGNAEAALRFVEKQASLHHVMHLSNALLCRMCAAVTAGMSPTAKSLQSLSHIMQNTKLISPPLRYMLTLIVAEQSTLWEIYHTGGSDPKKMTMISSPRHAAANEEVPTSVVLRSVSRTYKLVRQHFTPPDAIMLHGLLLPKHLAAAETKDDHKIAHEEEEDEEDDDGAIRSQEKEEEENEEGASDSVAQNVAWEQALKLFDIFIRNAQPNADLSVPFEALIEIFCRGGQWNTASRHVSLAGTPSTCTLHTSQPARSREVADDAFKKNDASHFFSRHVVVDCFLLKRLLDAMEAARQRHYRHGEQSPSEGVQHGCGPPGFWRLTLHILQQQQQMFLLPSEMRSDGTEKSDVAISSVTLLAIMQGISKGRGG</sequence>
<feature type="compositionally biased region" description="Basic and acidic residues" evidence="1">
    <location>
        <begin position="609"/>
        <end position="618"/>
    </location>
</feature>
<dbReference type="VEuPathDB" id="TriTrypDB:TCDM_04324"/>
<reference evidence="2 3" key="1">
    <citation type="journal article" date="2018" name="Microb. Genom.">
        <title>Expanding an expanded genome: long-read sequencing of Trypanosoma cruzi.</title>
        <authorList>
            <person name="Berna L."/>
            <person name="Rodriguez M."/>
            <person name="Chiribao M.L."/>
            <person name="Parodi-Talice A."/>
            <person name="Pita S."/>
            <person name="Rijo G."/>
            <person name="Alvarez-Valin F."/>
            <person name="Robello C."/>
        </authorList>
    </citation>
    <scope>NUCLEOTIDE SEQUENCE [LARGE SCALE GENOMIC DNA]</scope>
    <source>
        <strain evidence="2 3">TCC</strain>
    </source>
</reference>
<feature type="compositionally biased region" description="Basic and acidic residues" evidence="1">
    <location>
        <begin position="1004"/>
        <end position="1014"/>
    </location>
</feature>
<feature type="compositionally biased region" description="Basic residues" evidence="1">
    <location>
        <begin position="993"/>
        <end position="1002"/>
    </location>
</feature>
<evidence type="ECO:0000256" key="1">
    <source>
        <dbReference type="SAM" id="MobiDB-lite"/>
    </source>
</evidence>
<evidence type="ECO:0000313" key="3">
    <source>
        <dbReference type="Proteomes" id="UP000246078"/>
    </source>
</evidence>
<comment type="caution">
    <text evidence="2">The sequence shown here is derived from an EMBL/GenBank/DDBJ whole genome shotgun (WGS) entry which is preliminary data.</text>
</comment>
<dbReference type="VEuPathDB" id="TriTrypDB:TCDM_04326"/>
<dbReference type="Proteomes" id="UP000246078">
    <property type="component" value="Unassembled WGS sequence"/>
</dbReference>